<evidence type="ECO:0000313" key="6">
    <source>
        <dbReference type="EMBL" id="MDQ1122997.1"/>
    </source>
</evidence>
<dbReference type="Gene3D" id="3.90.1720.10">
    <property type="entry name" value="endopeptidase domain like (from Nostoc punctiforme)"/>
    <property type="match status" value="1"/>
</dbReference>
<name>A0ABU0TTK8_MICTR</name>
<evidence type="ECO:0000256" key="1">
    <source>
        <dbReference type="ARBA" id="ARBA00007074"/>
    </source>
</evidence>
<keyword evidence="4" id="KW-0788">Thiol protease</keyword>
<evidence type="ECO:0000256" key="3">
    <source>
        <dbReference type="ARBA" id="ARBA00022801"/>
    </source>
</evidence>
<dbReference type="Proteomes" id="UP001226691">
    <property type="component" value="Unassembled WGS sequence"/>
</dbReference>
<accession>A0ABU0TTK8</accession>
<dbReference type="InterPro" id="IPR038765">
    <property type="entry name" value="Papain-like_cys_pep_sf"/>
</dbReference>
<keyword evidence="3 6" id="KW-0378">Hydrolase</keyword>
<dbReference type="GO" id="GO:0016787">
    <property type="term" value="F:hydrolase activity"/>
    <property type="evidence" value="ECO:0007669"/>
    <property type="project" value="UniProtKB-KW"/>
</dbReference>
<reference evidence="6 7" key="1">
    <citation type="submission" date="2023-07" db="EMBL/GenBank/DDBJ databases">
        <title>Functional and genomic diversity of the sorghum phyllosphere microbiome.</title>
        <authorList>
            <person name="Shade A."/>
        </authorList>
    </citation>
    <scope>NUCLEOTIDE SEQUENCE [LARGE SCALE GENOMIC DNA]</scope>
    <source>
        <strain evidence="6 7">SORGH_AS_1207</strain>
    </source>
</reference>
<comment type="caution">
    <text evidence="6">The sequence shown here is derived from an EMBL/GenBank/DDBJ whole genome shotgun (WGS) entry which is preliminary data.</text>
</comment>
<keyword evidence="7" id="KW-1185">Reference proteome</keyword>
<keyword evidence="2" id="KW-0645">Protease</keyword>
<evidence type="ECO:0000259" key="5">
    <source>
        <dbReference type="PROSITE" id="PS51935"/>
    </source>
</evidence>
<dbReference type="InterPro" id="IPR000064">
    <property type="entry name" value="NLP_P60_dom"/>
</dbReference>
<comment type="similarity">
    <text evidence="1">Belongs to the peptidase C40 family.</text>
</comment>
<feature type="domain" description="NlpC/P60" evidence="5">
    <location>
        <begin position="82"/>
        <end position="261"/>
    </location>
</feature>
<gene>
    <name evidence="6" type="ORF">QE412_001570</name>
</gene>
<evidence type="ECO:0000313" key="7">
    <source>
        <dbReference type="Proteomes" id="UP001226691"/>
    </source>
</evidence>
<dbReference type="PROSITE" id="PS51935">
    <property type="entry name" value="NLPC_P60"/>
    <property type="match status" value="1"/>
</dbReference>
<organism evidence="6 7">
    <name type="scientific">Microbacterium trichothecenolyticum</name>
    <name type="common">Aureobacterium trichothecenolyticum</name>
    <dbReference type="NCBI Taxonomy" id="69370"/>
    <lineage>
        <taxon>Bacteria</taxon>
        <taxon>Bacillati</taxon>
        <taxon>Actinomycetota</taxon>
        <taxon>Actinomycetes</taxon>
        <taxon>Micrococcales</taxon>
        <taxon>Microbacteriaceae</taxon>
        <taxon>Microbacterium</taxon>
    </lineage>
</organism>
<evidence type="ECO:0000256" key="2">
    <source>
        <dbReference type="ARBA" id="ARBA00022670"/>
    </source>
</evidence>
<evidence type="ECO:0000256" key="4">
    <source>
        <dbReference type="ARBA" id="ARBA00022807"/>
    </source>
</evidence>
<sequence>MALESLRPRDVAPDYRSPYGIRFEVPEVDRLAGLDAFPWNDASAQAVLAASDWYAPETEQRYGSWGPRARRYPAPTVTMDAATARERVVAVAAALIGLDYQHHHVPAWEPPPWWRHKTVRSGRQGAGVDCSNFLAFVFSYALGVDLPTAIREQAALHRAPVEGRLWSSRVELIEGDYDTLLARLQPADLVYVRSDAGPISHVVLWLGSCGTGPSPTPLVIDAHGEGVLDADRVEIPAGIRIRPYRRAGWYGRRTAFAHRIVTD</sequence>
<dbReference type="SUPFAM" id="SSF54001">
    <property type="entry name" value="Cysteine proteinases"/>
    <property type="match status" value="1"/>
</dbReference>
<dbReference type="Pfam" id="PF00877">
    <property type="entry name" value="NLPC_P60"/>
    <property type="match status" value="1"/>
</dbReference>
<dbReference type="EMBL" id="JAUTBF010000001">
    <property type="protein sequence ID" value="MDQ1122997.1"/>
    <property type="molecule type" value="Genomic_DNA"/>
</dbReference>
<proteinExistence type="inferred from homology"/>
<protein>
    <submittedName>
        <fullName evidence="6">Cell wall-associated NlpC family hydrolase</fullName>
    </submittedName>
</protein>
<dbReference type="RefSeq" id="WP_307481942.1">
    <property type="nucleotide sequence ID" value="NZ_JAUTBF010000001.1"/>
</dbReference>